<feature type="region of interest" description="Disordered" evidence="1">
    <location>
        <begin position="90"/>
        <end position="111"/>
    </location>
</feature>
<proteinExistence type="predicted"/>
<sequence length="192" mass="20951">MAADQASVSGVASADHGHIKTDHEIVVDLSQSPAATPKKRPAEEPLFLSTEDEESSTPVTVKRRRIDLMNPSLRPIPLKSKLHSAAPLHTATVTETSSPSRPIVPAERTPTSPTIDVETVTWARNNTKAGFLSRAGGNIVAARLQKRDLSKLKPVLETQDPLPGQPTQDELVTHMMTHPDILKAWRAKKEKK</sequence>
<comment type="caution">
    <text evidence="2">The sequence shown here is derived from an EMBL/GenBank/DDBJ whole genome shotgun (WGS) entry which is preliminary data.</text>
</comment>
<evidence type="ECO:0000256" key="1">
    <source>
        <dbReference type="SAM" id="MobiDB-lite"/>
    </source>
</evidence>
<dbReference type="InParanoid" id="A0A4Q1BGK0"/>
<feature type="region of interest" description="Disordered" evidence="1">
    <location>
        <begin position="1"/>
        <end position="61"/>
    </location>
</feature>
<accession>A0A4Q1BGK0</accession>
<feature type="compositionally biased region" description="Polar residues" evidence="1">
    <location>
        <begin position="1"/>
        <end position="10"/>
    </location>
</feature>
<dbReference type="EMBL" id="SDIL01000089">
    <property type="protein sequence ID" value="RXK36695.1"/>
    <property type="molecule type" value="Genomic_DNA"/>
</dbReference>
<name>A0A4Q1BGK0_TREME</name>
<dbReference type="AlphaFoldDB" id="A0A4Q1BGK0"/>
<organism evidence="2 3">
    <name type="scientific">Tremella mesenterica</name>
    <name type="common">Jelly fungus</name>
    <dbReference type="NCBI Taxonomy" id="5217"/>
    <lineage>
        <taxon>Eukaryota</taxon>
        <taxon>Fungi</taxon>
        <taxon>Dikarya</taxon>
        <taxon>Basidiomycota</taxon>
        <taxon>Agaricomycotina</taxon>
        <taxon>Tremellomycetes</taxon>
        <taxon>Tremellales</taxon>
        <taxon>Tremellaceae</taxon>
        <taxon>Tremella</taxon>
    </lineage>
</organism>
<dbReference type="VEuPathDB" id="FungiDB:TREMEDRAFT_60500"/>
<dbReference type="Proteomes" id="UP000289152">
    <property type="component" value="Unassembled WGS sequence"/>
</dbReference>
<protein>
    <submittedName>
        <fullName evidence="2">Uncharacterized protein</fullName>
    </submittedName>
</protein>
<evidence type="ECO:0000313" key="2">
    <source>
        <dbReference type="EMBL" id="RXK36695.1"/>
    </source>
</evidence>
<keyword evidence="3" id="KW-1185">Reference proteome</keyword>
<feature type="compositionally biased region" description="Basic and acidic residues" evidence="1">
    <location>
        <begin position="15"/>
        <end position="26"/>
    </location>
</feature>
<evidence type="ECO:0000313" key="3">
    <source>
        <dbReference type="Proteomes" id="UP000289152"/>
    </source>
</evidence>
<feature type="compositionally biased region" description="Polar residues" evidence="1">
    <location>
        <begin position="91"/>
        <end position="100"/>
    </location>
</feature>
<gene>
    <name evidence="2" type="ORF">M231_06002</name>
</gene>
<reference evidence="2 3" key="1">
    <citation type="submission" date="2016-06" db="EMBL/GenBank/DDBJ databases">
        <title>Evolution of pathogenesis and genome organization in the Tremellales.</title>
        <authorList>
            <person name="Cuomo C."/>
            <person name="Litvintseva A."/>
            <person name="Heitman J."/>
            <person name="Chen Y."/>
            <person name="Sun S."/>
            <person name="Springer D."/>
            <person name="Dromer F."/>
            <person name="Young S."/>
            <person name="Zeng Q."/>
            <person name="Chapman S."/>
            <person name="Gujja S."/>
            <person name="Saif S."/>
            <person name="Birren B."/>
        </authorList>
    </citation>
    <scope>NUCLEOTIDE SEQUENCE [LARGE SCALE GENOMIC DNA]</scope>
    <source>
        <strain evidence="2 3">ATCC 28783</strain>
    </source>
</reference>